<dbReference type="OrthoDB" id="9773478at2"/>
<dbReference type="PANTHER" id="PTHR30292:SF0">
    <property type="entry name" value="5-OXOPROLINASE SUBUNIT A"/>
    <property type="match status" value="1"/>
</dbReference>
<sequence length="259" mass="28298">MKKLSIDLNSDMGEGFGPWVIGDGVDDCIMPLISSANIATGFHAGDPNIMHRTVLLAKQQGVGIGAHPGFRDLVGFGRRHIRESPEALINDIVYQLGALREFARLAGVGLQHIKPHGALYMHAAQDEEFSRKLVETLQVIEPTLFLYCMENSVTCRIARELGQPVVREFYADRDYDTSGSIVFTRNVRRLDPEQIAGKVLRACTEGRVMTVSGTEIDIDFDSVCIHSDTPGALELIVATRKALGEHGIRIAPPAAAVHA</sequence>
<dbReference type="SUPFAM" id="SSF88713">
    <property type="entry name" value="Glycoside hydrolase/deacetylase"/>
    <property type="match status" value="1"/>
</dbReference>
<protein>
    <submittedName>
        <fullName evidence="1">5-oxoprolinase subunit PxpA</fullName>
        <ecNumber evidence="1">3.5.2.9</ecNumber>
    </submittedName>
</protein>
<dbReference type="NCBIfam" id="NF003816">
    <property type="entry name" value="PRK05406.1-5"/>
    <property type="match status" value="1"/>
</dbReference>
<dbReference type="PANTHER" id="PTHR30292">
    <property type="entry name" value="UNCHARACTERIZED PROTEIN YBGL-RELATED"/>
    <property type="match status" value="1"/>
</dbReference>
<keyword evidence="1" id="KW-0378">Hydrolase</keyword>
<organism evidence="1 2">
    <name type="scientific">Glaciimonas soli</name>
    <dbReference type="NCBI Taxonomy" id="2590999"/>
    <lineage>
        <taxon>Bacteria</taxon>
        <taxon>Pseudomonadati</taxon>
        <taxon>Pseudomonadota</taxon>
        <taxon>Betaproteobacteria</taxon>
        <taxon>Burkholderiales</taxon>
        <taxon>Oxalobacteraceae</taxon>
        <taxon>Glaciimonas</taxon>
    </lineage>
</organism>
<dbReference type="GO" id="GO:0005975">
    <property type="term" value="P:carbohydrate metabolic process"/>
    <property type="evidence" value="ECO:0007669"/>
    <property type="project" value="InterPro"/>
</dbReference>
<keyword evidence="2" id="KW-1185">Reference proteome</keyword>
<dbReference type="CDD" id="cd11664">
    <property type="entry name" value="LamB_YcsF_like_2"/>
    <property type="match status" value="1"/>
</dbReference>
<evidence type="ECO:0000313" key="1">
    <source>
        <dbReference type="EMBL" id="MQR02752.1"/>
    </source>
</evidence>
<reference evidence="1 2" key="1">
    <citation type="submission" date="2019-10" db="EMBL/GenBank/DDBJ databases">
        <title>Glaciimonas soli sp. nov., a psychrophilic bacterium isolated from the forest soil of a high elevation mountain in Taiwan.</title>
        <authorList>
            <person name="Wang L.-T."/>
            <person name="Shieh W.Y."/>
        </authorList>
    </citation>
    <scope>NUCLEOTIDE SEQUENCE [LARGE SCALE GENOMIC DNA]</scope>
    <source>
        <strain evidence="1 2">GS1</strain>
    </source>
</reference>
<gene>
    <name evidence="1" type="primary">pxpA</name>
    <name evidence="1" type="ORF">GEV47_18945</name>
</gene>
<dbReference type="RefSeq" id="WP_153236375.1">
    <property type="nucleotide sequence ID" value="NZ_WINI01000017.1"/>
</dbReference>
<dbReference type="InterPro" id="IPR005501">
    <property type="entry name" value="LamB/YcsF/PxpA-like"/>
</dbReference>
<evidence type="ECO:0000313" key="2">
    <source>
        <dbReference type="Proteomes" id="UP000451565"/>
    </source>
</evidence>
<dbReference type="AlphaFoldDB" id="A0A843YZU0"/>
<proteinExistence type="predicted"/>
<dbReference type="Gene3D" id="3.20.20.370">
    <property type="entry name" value="Glycoside hydrolase/deacetylase"/>
    <property type="match status" value="1"/>
</dbReference>
<dbReference type="GO" id="GO:0017168">
    <property type="term" value="F:5-oxoprolinase (ATP-hydrolyzing) activity"/>
    <property type="evidence" value="ECO:0007669"/>
    <property type="project" value="UniProtKB-EC"/>
</dbReference>
<dbReference type="InterPro" id="IPR011330">
    <property type="entry name" value="Glyco_hydro/deAcase_b/a-brl"/>
</dbReference>
<accession>A0A843YZU0</accession>
<dbReference type="EC" id="3.5.2.9" evidence="1"/>
<comment type="caution">
    <text evidence="1">The sequence shown here is derived from an EMBL/GenBank/DDBJ whole genome shotgun (WGS) entry which is preliminary data.</text>
</comment>
<name>A0A843YZU0_9BURK</name>
<dbReference type="NCBIfam" id="NF003814">
    <property type="entry name" value="PRK05406.1-3"/>
    <property type="match status" value="1"/>
</dbReference>
<dbReference type="Pfam" id="PF03746">
    <property type="entry name" value="LamB_YcsF"/>
    <property type="match status" value="1"/>
</dbReference>
<dbReference type="Proteomes" id="UP000451565">
    <property type="component" value="Unassembled WGS sequence"/>
</dbReference>
<dbReference type="EMBL" id="WINI01000017">
    <property type="protein sequence ID" value="MQR02752.1"/>
    <property type="molecule type" value="Genomic_DNA"/>
</dbReference>